<proteinExistence type="predicted"/>
<dbReference type="CDD" id="cd01097">
    <property type="entry name" value="Tetrahydromethanopterin_reductase"/>
    <property type="match status" value="1"/>
</dbReference>
<gene>
    <name evidence="3" type="ORF">ETSY2_02290</name>
</gene>
<dbReference type="GO" id="GO:0016705">
    <property type="term" value="F:oxidoreductase activity, acting on paired donors, with incorporation or reduction of molecular oxygen"/>
    <property type="evidence" value="ECO:0007669"/>
    <property type="project" value="InterPro"/>
</dbReference>
<accession>W4MFK1</accession>
<sequence length="348" mass="38305">MKIGAGLRGNTPDDWESMSTFAAEAERLGVDSIWSSETWGFDGATPLAYIAARTSRVRLGTSILQIDARTPALTAMTAMALASMTQDRFILGLGISTPQIMEGWHGVAFDRPLQRTRELLEIIRLIEARERVTYDGGIYRIPLPGAMRAMRSSASPRRVPIYLASVGPQNLRLTGEVADGWIGNCFLPETSEAFFGPLRTGAEAAGRSLADLELQVPVSLEFDDDVDAVAKRHAEGYAFSLGAMGASNRNFYVECFARQGFEDVREVHRLWLDGRREEAKDLVPVDIGLKTNLLGTAETVKDRLRAYRDVGIDELRVGLRGATINESLEQLGQLMELVREVNSETAEP</sequence>
<keyword evidence="4" id="KW-1185">Reference proteome</keyword>
<dbReference type="InterPro" id="IPR036661">
    <property type="entry name" value="Luciferase-like_sf"/>
</dbReference>
<evidence type="ECO:0000256" key="1">
    <source>
        <dbReference type="ARBA" id="ARBA00023002"/>
    </source>
</evidence>
<dbReference type="Gene3D" id="3.20.20.30">
    <property type="entry name" value="Luciferase-like domain"/>
    <property type="match status" value="1"/>
</dbReference>
<protein>
    <submittedName>
        <fullName evidence="3">FMN-dependent monooxygenase</fullName>
    </submittedName>
</protein>
<dbReference type="InterPro" id="IPR011251">
    <property type="entry name" value="Luciferase-like_dom"/>
</dbReference>
<dbReference type="SUPFAM" id="SSF51679">
    <property type="entry name" value="Bacterial luciferase-like"/>
    <property type="match status" value="1"/>
</dbReference>
<dbReference type="Pfam" id="PF00296">
    <property type="entry name" value="Bac_luciferase"/>
    <property type="match status" value="1"/>
</dbReference>
<dbReference type="InterPro" id="IPR050564">
    <property type="entry name" value="F420-G6PD/mer"/>
</dbReference>
<comment type="caution">
    <text evidence="3">The sequence shown here is derived from an EMBL/GenBank/DDBJ whole genome shotgun (WGS) entry which is preliminary data.</text>
</comment>
<name>W4MFK1_9BACT</name>
<organism evidence="3 4">
    <name type="scientific">Candidatus Entotheonella gemina</name>
    <dbReference type="NCBI Taxonomy" id="1429439"/>
    <lineage>
        <taxon>Bacteria</taxon>
        <taxon>Pseudomonadati</taxon>
        <taxon>Nitrospinota/Tectimicrobiota group</taxon>
        <taxon>Candidatus Tectimicrobiota</taxon>
        <taxon>Candidatus Entotheonellia</taxon>
        <taxon>Candidatus Entotheonellales</taxon>
        <taxon>Candidatus Entotheonellaceae</taxon>
        <taxon>Candidatus Entotheonella</taxon>
    </lineage>
</organism>
<evidence type="ECO:0000313" key="3">
    <source>
        <dbReference type="EMBL" id="ETX08955.1"/>
    </source>
</evidence>
<feature type="domain" description="Luciferase-like" evidence="2">
    <location>
        <begin position="11"/>
        <end position="314"/>
    </location>
</feature>
<dbReference type="PANTHER" id="PTHR43244">
    <property type="match status" value="1"/>
</dbReference>
<dbReference type="PANTHER" id="PTHR43244:SF1">
    <property type="entry name" value="5,10-METHYLENETETRAHYDROMETHANOPTERIN REDUCTASE"/>
    <property type="match status" value="1"/>
</dbReference>
<evidence type="ECO:0000259" key="2">
    <source>
        <dbReference type="Pfam" id="PF00296"/>
    </source>
</evidence>
<keyword evidence="1" id="KW-0560">Oxidoreductase</keyword>
<evidence type="ECO:0000313" key="4">
    <source>
        <dbReference type="Proteomes" id="UP000019140"/>
    </source>
</evidence>
<dbReference type="GO" id="GO:0004497">
    <property type="term" value="F:monooxygenase activity"/>
    <property type="evidence" value="ECO:0007669"/>
    <property type="project" value="UniProtKB-KW"/>
</dbReference>
<dbReference type="Proteomes" id="UP000019140">
    <property type="component" value="Unassembled WGS sequence"/>
</dbReference>
<keyword evidence="3" id="KW-0503">Monooxygenase</keyword>
<reference evidence="3 4" key="1">
    <citation type="journal article" date="2014" name="Nature">
        <title>An environmental bacterial taxon with a large and distinct metabolic repertoire.</title>
        <authorList>
            <person name="Wilson M.C."/>
            <person name="Mori T."/>
            <person name="Ruckert C."/>
            <person name="Uria A.R."/>
            <person name="Helf M.J."/>
            <person name="Takada K."/>
            <person name="Gernert C."/>
            <person name="Steffens U.A."/>
            <person name="Heycke N."/>
            <person name="Schmitt S."/>
            <person name="Rinke C."/>
            <person name="Helfrich E.J."/>
            <person name="Brachmann A.O."/>
            <person name="Gurgui C."/>
            <person name="Wakimoto T."/>
            <person name="Kracht M."/>
            <person name="Crusemann M."/>
            <person name="Hentschel U."/>
            <person name="Abe I."/>
            <person name="Matsunaga S."/>
            <person name="Kalinowski J."/>
            <person name="Takeyama H."/>
            <person name="Piel J."/>
        </authorList>
    </citation>
    <scope>NUCLEOTIDE SEQUENCE [LARGE SCALE GENOMIC DNA]</scope>
    <source>
        <strain evidence="4">TSY2</strain>
    </source>
</reference>
<dbReference type="HOGENOM" id="CLU_027853_5_0_7"/>
<dbReference type="AlphaFoldDB" id="W4MFK1"/>
<dbReference type="EMBL" id="AZHX01000089">
    <property type="protein sequence ID" value="ETX08955.1"/>
    <property type="molecule type" value="Genomic_DNA"/>
</dbReference>